<dbReference type="Pfam" id="PF13489">
    <property type="entry name" value="Methyltransf_23"/>
    <property type="match status" value="1"/>
</dbReference>
<dbReference type="SUPFAM" id="SSF53448">
    <property type="entry name" value="Nucleotide-diphospho-sugar transferases"/>
    <property type="match status" value="1"/>
</dbReference>
<dbReference type="Gene3D" id="3.40.50.150">
    <property type="entry name" value="Vaccinia Virus protein VP39"/>
    <property type="match status" value="1"/>
</dbReference>
<dbReference type="InterPro" id="IPR001173">
    <property type="entry name" value="Glyco_trans_2-like"/>
</dbReference>
<sequence length="467" mass="54010">MHYQAIVEFMNQQAARRTKWRERNWYYYEDLVSFLQYNVPQNSRVLEIGCGDGYLLHQLQPMYGVGIDIAPAMIEQAQQKYPDLHFFVMDVEQLKLQETFDYIILSDTIGYFYDVQKVLNNLRSVSHSGTRVLITYQNFLWSPLLQLVELLHLKMPSKKLNWLNVGDLVNLLNLENFEVVKSGHRLLLPWYIPFLSKFMNKYLAHLPLLNQLCLTSFVIARPCIPTQEYSVSVIIPARNERGNIEQAVQRIPHLGKHTEIIFVEGHSNDNTLTEIQRVCQNYADKLDIKYAVQDGKGKGDAVRKGFAMAHGDILMILDADLTVRPEDLPKFYQAIASGKGEFINGCRLVYPMEKEAMRILNMIANRFFSVTFSWLLGQRIKDTLCGTKVICKKAYEQLASNRAFFGDFDPFGDFDLLFGAAKLNLKIVELPIRYQARVYGSTNISRFRHGFILLKMVLFAMNKIKFI</sequence>
<evidence type="ECO:0000259" key="1">
    <source>
        <dbReference type="Pfam" id="PF00535"/>
    </source>
</evidence>
<dbReference type="GO" id="GO:0016740">
    <property type="term" value="F:transferase activity"/>
    <property type="evidence" value="ECO:0007669"/>
    <property type="project" value="UniProtKB-KW"/>
</dbReference>
<dbReference type="CDD" id="cd02440">
    <property type="entry name" value="AdoMet_MTases"/>
    <property type="match status" value="1"/>
</dbReference>
<dbReference type="Proteomes" id="UP000177165">
    <property type="component" value="Unassembled WGS sequence"/>
</dbReference>
<dbReference type="SUPFAM" id="SSF53335">
    <property type="entry name" value="S-adenosyl-L-methionine-dependent methyltransferases"/>
    <property type="match status" value="1"/>
</dbReference>
<accession>A0A1G2AR09</accession>
<dbReference type="Gene3D" id="3.90.550.10">
    <property type="entry name" value="Spore Coat Polysaccharide Biosynthesis Protein SpsA, Chain A"/>
    <property type="match status" value="1"/>
</dbReference>
<organism evidence="2 3">
    <name type="scientific">Candidatus Kerfeldbacteria bacterium RIFCSPHIGHO2_02_FULL_42_14</name>
    <dbReference type="NCBI Taxonomy" id="1798540"/>
    <lineage>
        <taxon>Bacteria</taxon>
        <taxon>Candidatus Kerfeldiibacteriota</taxon>
    </lineage>
</organism>
<dbReference type="PANTHER" id="PTHR10859">
    <property type="entry name" value="GLYCOSYL TRANSFERASE"/>
    <property type="match status" value="1"/>
</dbReference>
<dbReference type="InterPro" id="IPR029063">
    <property type="entry name" value="SAM-dependent_MTases_sf"/>
</dbReference>
<name>A0A1G2AR09_9BACT</name>
<dbReference type="AlphaFoldDB" id="A0A1G2AR09"/>
<comment type="caution">
    <text evidence="2">The sequence shown here is derived from an EMBL/GenBank/DDBJ whole genome shotgun (WGS) entry which is preliminary data.</text>
</comment>
<dbReference type="GO" id="GO:0006487">
    <property type="term" value="P:protein N-linked glycosylation"/>
    <property type="evidence" value="ECO:0007669"/>
    <property type="project" value="TreeGrafter"/>
</dbReference>
<evidence type="ECO:0000313" key="3">
    <source>
        <dbReference type="Proteomes" id="UP000177165"/>
    </source>
</evidence>
<dbReference type="EMBL" id="MHKB01000009">
    <property type="protein sequence ID" value="OGY79331.1"/>
    <property type="molecule type" value="Genomic_DNA"/>
</dbReference>
<reference evidence="2 3" key="1">
    <citation type="journal article" date="2016" name="Nat. Commun.">
        <title>Thousands of microbial genomes shed light on interconnected biogeochemical processes in an aquifer system.</title>
        <authorList>
            <person name="Anantharaman K."/>
            <person name="Brown C.T."/>
            <person name="Hug L.A."/>
            <person name="Sharon I."/>
            <person name="Castelle C.J."/>
            <person name="Probst A.J."/>
            <person name="Thomas B.C."/>
            <person name="Singh A."/>
            <person name="Wilkins M.J."/>
            <person name="Karaoz U."/>
            <person name="Brodie E.L."/>
            <person name="Williams K.H."/>
            <person name="Hubbard S.S."/>
            <person name="Banfield J.F."/>
        </authorList>
    </citation>
    <scope>NUCLEOTIDE SEQUENCE [LARGE SCALE GENOMIC DNA]</scope>
</reference>
<keyword evidence="2" id="KW-0808">Transferase</keyword>
<protein>
    <submittedName>
        <fullName evidence="2">Glycosyl transferase</fullName>
    </submittedName>
</protein>
<dbReference type="CDD" id="cd04179">
    <property type="entry name" value="DPM_DPG-synthase_like"/>
    <property type="match status" value="1"/>
</dbReference>
<dbReference type="STRING" id="1798540.A3B74_00600"/>
<feature type="domain" description="Glycosyltransferase 2-like" evidence="1">
    <location>
        <begin position="232"/>
        <end position="373"/>
    </location>
</feature>
<evidence type="ECO:0000313" key="2">
    <source>
        <dbReference type="EMBL" id="OGY79331.1"/>
    </source>
</evidence>
<dbReference type="PANTHER" id="PTHR10859:SF91">
    <property type="entry name" value="DOLICHYL-PHOSPHATE BETA-GLUCOSYLTRANSFERASE"/>
    <property type="match status" value="1"/>
</dbReference>
<dbReference type="InterPro" id="IPR029044">
    <property type="entry name" value="Nucleotide-diphossugar_trans"/>
</dbReference>
<dbReference type="Pfam" id="PF00535">
    <property type="entry name" value="Glycos_transf_2"/>
    <property type="match status" value="1"/>
</dbReference>
<gene>
    <name evidence="2" type="ORF">A3B74_00600</name>
</gene>
<proteinExistence type="predicted"/>